<comment type="caution">
    <text evidence="1">The sequence shown here is derived from an EMBL/GenBank/DDBJ whole genome shotgun (WGS) entry which is preliminary data.</text>
</comment>
<dbReference type="EMBL" id="JACGWN010000006">
    <property type="protein sequence ID" value="KAL0446348.1"/>
    <property type="molecule type" value="Genomic_DNA"/>
</dbReference>
<reference evidence="1" key="1">
    <citation type="submission" date="2020-06" db="EMBL/GenBank/DDBJ databases">
        <authorList>
            <person name="Li T."/>
            <person name="Hu X."/>
            <person name="Zhang T."/>
            <person name="Song X."/>
            <person name="Zhang H."/>
            <person name="Dai N."/>
            <person name="Sheng W."/>
            <person name="Hou X."/>
            <person name="Wei L."/>
        </authorList>
    </citation>
    <scope>NUCLEOTIDE SEQUENCE</scope>
    <source>
        <strain evidence="1">KEN1</strain>
        <tissue evidence="1">Leaf</tissue>
    </source>
</reference>
<accession>A0AAW2WY36</accession>
<proteinExistence type="predicted"/>
<evidence type="ECO:0000313" key="1">
    <source>
        <dbReference type="EMBL" id="KAL0446348.1"/>
    </source>
</evidence>
<gene>
    <name evidence="1" type="ORF">Slati_1762700</name>
</gene>
<sequence>MIVKEELLQTVEEKLGSVSDEVSCLTDAVNFKLENLKTDLRPVKKAVASSGVAVASKVRVPDPKPFGCERSAKELKNFLWDMKAYFKAAKVPDAEKVSITSMYLTGDAKLWWRSRLSDASANRERIKTWEVLKKRN</sequence>
<name>A0AAW2WY36_9LAMI</name>
<reference evidence="1" key="2">
    <citation type="journal article" date="2024" name="Plant">
        <title>Genomic evolution and insights into agronomic trait innovations of Sesamum species.</title>
        <authorList>
            <person name="Miao H."/>
            <person name="Wang L."/>
            <person name="Qu L."/>
            <person name="Liu H."/>
            <person name="Sun Y."/>
            <person name="Le M."/>
            <person name="Wang Q."/>
            <person name="Wei S."/>
            <person name="Zheng Y."/>
            <person name="Lin W."/>
            <person name="Duan Y."/>
            <person name="Cao H."/>
            <person name="Xiong S."/>
            <person name="Wang X."/>
            <person name="Wei L."/>
            <person name="Li C."/>
            <person name="Ma Q."/>
            <person name="Ju M."/>
            <person name="Zhao R."/>
            <person name="Li G."/>
            <person name="Mu C."/>
            <person name="Tian Q."/>
            <person name="Mei H."/>
            <person name="Zhang T."/>
            <person name="Gao T."/>
            <person name="Zhang H."/>
        </authorList>
    </citation>
    <scope>NUCLEOTIDE SEQUENCE</scope>
    <source>
        <strain evidence="1">KEN1</strain>
    </source>
</reference>
<protein>
    <recommendedName>
        <fullName evidence="2">Retrotransposon gag domain-containing protein</fullName>
    </recommendedName>
</protein>
<organism evidence="1">
    <name type="scientific">Sesamum latifolium</name>
    <dbReference type="NCBI Taxonomy" id="2727402"/>
    <lineage>
        <taxon>Eukaryota</taxon>
        <taxon>Viridiplantae</taxon>
        <taxon>Streptophyta</taxon>
        <taxon>Embryophyta</taxon>
        <taxon>Tracheophyta</taxon>
        <taxon>Spermatophyta</taxon>
        <taxon>Magnoliopsida</taxon>
        <taxon>eudicotyledons</taxon>
        <taxon>Gunneridae</taxon>
        <taxon>Pentapetalae</taxon>
        <taxon>asterids</taxon>
        <taxon>lamiids</taxon>
        <taxon>Lamiales</taxon>
        <taxon>Pedaliaceae</taxon>
        <taxon>Sesamum</taxon>
    </lineage>
</organism>
<dbReference type="AlphaFoldDB" id="A0AAW2WY36"/>
<evidence type="ECO:0008006" key="2">
    <source>
        <dbReference type="Google" id="ProtNLM"/>
    </source>
</evidence>